<dbReference type="InterPro" id="IPR012677">
    <property type="entry name" value="Nucleotide-bd_a/b_plait_sf"/>
</dbReference>
<dbReference type="Proteomes" id="UP000235786">
    <property type="component" value="Unassembled WGS sequence"/>
</dbReference>
<dbReference type="SUPFAM" id="SSF54928">
    <property type="entry name" value="RNA-binding domain, RBD"/>
    <property type="match status" value="1"/>
</dbReference>
<gene>
    <name evidence="1" type="ORF">L207DRAFT_582070</name>
</gene>
<dbReference type="Gene3D" id="3.30.70.330">
    <property type="match status" value="1"/>
</dbReference>
<keyword evidence="2" id="KW-1185">Reference proteome</keyword>
<organism evidence="1 2">
    <name type="scientific">Hyaloscypha variabilis (strain UAMH 11265 / GT02V1 / F)</name>
    <name type="common">Meliniomyces variabilis</name>
    <dbReference type="NCBI Taxonomy" id="1149755"/>
    <lineage>
        <taxon>Eukaryota</taxon>
        <taxon>Fungi</taxon>
        <taxon>Dikarya</taxon>
        <taxon>Ascomycota</taxon>
        <taxon>Pezizomycotina</taxon>
        <taxon>Leotiomycetes</taxon>
        <taxon>Helotiales</taxon>
        <taxon>Hyaloscyphaceae</taxon>
        <taxon>Hyaloscypha</taxon>
        <taxon>Hyaloscypha variabilis</taxon>
    </lineage>
</organism>
<dbReference type="InterPro" id="IPR035979">
    <property type="entry name" value="RBD_domain_sf"/>
</dbReference>
<accession>A0A2J6RT01</accession>
<dbReference type="OrthoDB" id="439808at2759"/>
<protein>
    <recommendedName>
        <fullName evidence="3">RRM domain-containing protein</fullName>
    </recommendedName>
</protein>
<dbReference type="EMBL" id="KZ613944">
    <property type="protein sequence ID" value="PMD41641.1"/>
    <property type="molecule type" value="Genomic_DNA"/>
</dbReference>
<name>A0A2J6RT01_HYAVF</name>
<proteinExistence type="predicted"/>
<evidence type="ECO:0008006" key="3">
    <source>
        <dbReference type="Google" id="ProtNLM"/>
    </source>
</evidence>
<dbReference type="AlphaFoldDB" id="A0A2J6RT01"/>
<dbReference type="GO" id="GO:0003676">
    <property type="term" value="F:nucleic acid binding"/>
    <property type="evidence" value="ECO:0007669"/>
    <property type="project" value="InterPro"/>
</dbReference>
<evidence type="ECO:0000313" key="2">
    <source>
        <dbReference type="Proteomes" id="UP000235786"/>
    </source>
</evidence>
<reference evidence="1 2" key="1">
    <citation type="submission" date="2016-04" db="EMBL/GenBank/DDBJ databases">
        <title>A degradative enzymes factory behind the ericoid mycorrhizal symbiosis.</title>
        <authorList>
            <consortium name="DOE Joint Genome Institute"/>
            <person name="Martino E."/>
            <person name="Morin E."/>
            <person name="Grelet G."/>
            <person name="Kuo A."/>
            <person name="Kohler A."/>
            <person name="Daghino S."/>
            <person name="Barry K."/>
            <person name="Choi C."/>
            <person name="Cichocki N."/>
            <person name="Clum A."/>
            <person name="Copeland A."/>
            <person name="Hainaut M."/>
            <person name="Haridas S."/>
            <person name="Labutti K."/>
            <person name="Lindquist E."/>
            <person name="Lipzen A."/>
            <person name="Khouja H.-R."/>
            <person name="Murat C."/>
            <person name="Ohm R."/>
            <person name="Olson A."/>
            <person name="Spatafora J."/>
            <person name="Veneault-Fourrey C."/>
            <person name="Henrissat B."/>
            <person name="Grigoriev I."/>
            <person name="Martin F."/>
            <person name="Perotto S."/>
        </authorList>
    </citation>
    <scope>NUCLEOTIDE SEQUENCE [LARGE SCALE GENOMIC DNA]</scope>
    <source>
        <strain evidence="1 2">F</strain>
    </source>
</reference>
<evidence type="ECO:0000313" key="1">
    <source>
        <dbReference type="EMBL" id="PMD41641.1"/>
    </source>
</evidence>
<sequence length="67" mass="7489">MNNIEFDGLVLWFRPLQCWGEIVRGAESAGTQEADAEAAITAMNNTEFDGRTIRVDKASERDVLCQK</sequence>